<evidence type="ECO:0000313" key="2">
    <source>
        <dbReference type="EMBL" id="ADR23473.1"/>
    </source>
</evidence>
<protein>
    <submittedName>
        <fullName evidence="2">Uncharacterized protein</fullName>
    </submittedName>
</protein>
<keyword evidence="3" id="KW-1185">Reference proteome</keyword>
<dbReference type="eggNOG" id="ENOG5033HXK">
    <property type="taxonomic scope" value="Bacteria"/>
</dbReference>
<evidence type="ECO:0000313" key="3">
    <source>
        <dbReference type="Proteomes" id="UP000008720"/>
    </source>
</evidence>
<proteinExistence type="predicted"/>
<dbReference type="EMBL" id="CP002349">
    <property type="protein sequence ID" value="ADR23473.1"/>
    <property type="molecule type" value="Genomic_DNA"/>
</dbReference>
<dbReference type="AlphaFoldDB" id="E4TN85"/>
<dbReference type="OrthoDB" id="958951at2"/>
<organism evidence="2 3">
    <name type="scientific">Marivirga tractuosa (strain ATCC 23168 / DSM 4126 / NBRC 15989 / NCIMB 1408 / VKM B-1430 / H-43)</name>
    <name type="common">Microscilla tractuosa</name>
    <name type="synonym">Flexibacter tractuosus</name>
    <dbReference type="NCBI Taxonomy" id="643867"/>
    <lineage>
        <taxon>Bacteria</taxon>
        <taxon>Pseudomonadati</taxon>
        <taxon>Bacteroidota</taxon>
        <taxon>Cytophagia</taxon>
        <taxon>Cytophagales</taxon>
        <taxon>Marivirgaceae</taxon>
        <taxon>Marivirga</taxon>
    </lineage>
</organism>
<accession>E4TN85</accession>
<reference evidence="2 3" key="1">
    <citation type="journal article" date="2011" name="Stand. Genomic Sci.">
        <title>Complete genome sequence of Marivirga tractuosa type strain (H-43).</title>
        <authorList>
            <person name="Pagani I."/>
            <person name="Chertkov O."/>
            <person name="Lapidus A."/>
            <person name="Lucas S."/>
            <person name="Del Rio T.G."/>
            <person name="Tice H."/>
            <person name="Copeland A."/>
            <person name="Cheng J.F."/>
            <person name="Nolan M."/>
            <person name="Saunders E."/>
            <person name="Pitluck S."/>
            <person name="Held B."/>
            <person name="Goodwin L."/>
            <person name="Liolios K."/>
            <person name="Ovchinikova G."/>
            <person name="Ivanova N."/>
            <person name="Mavromatis K."/>
            <person name="Pati A."/>
            <person name="Chen A."/>
            <person name="Palaniappan K."/>
            <person name="Land M."/>
            <person name="Hauser L."/>
            <person name="Jeffries C.D."/>
            <person name="Detter J.C."/>
            <person name="Han C."/>
            <person name="Tapia R."/>
            <person name="Ngatchou-Djao O.D."/>
            <person name="Rohde M."/>
            <person name="Goker M."/>
            <person name="Spring S."/>
            <person name="Sikorski J."/>
            <person name="Woyke T."/>
            <person name="Bristow J."/>
            <person name="Eisen J.A."/>
            <person name="Markowitz V."/>
            <person name="Hugenholtz P."/>
            <person name="Klenk H.P."/>
            <person name="Kyrpides N.C."/>
        </authorList>
    </citation>
    <scope>NUCLEOTIDE SEQUENCE [LARGE SCALE GENOMIC DNA]</scope>
    <source>
        <strain evidence="3">ATCC 23168 / DSM 4126 / NBRC 15989 / NCIMB 1408 / VKM B-1430 / H-43</strain>
    </source>
</reference>
<evidence type="ECO:0000256" key="1">
    <source>
        <dbReference type="SAM" id="SignalP"/>
    </source>
</evidence>
<keyword evidence="1" id="KW-0732">Signal</keyword>
<dbReference type="KEGG" id="mtt:Ftrac_3502"/>
<feature type="chain" id="PRO_5003187199" evidence="1">
    <location>
        <begin position="20"/>
        <end position="170"/>
    </location>
</feature>
<dbReference type="Proteomes" id="UP000008720">
    <property type="component" value="Chromosome"/>
</dbReference>
<feature type="signal peptide" evidence="1">
    <location>
        <begin position="1"/>
        <end position="19"/>
    </location>
</feature>
<gene>
    <name evidence="2" type="ordered locus">Ftrac_3502</name>
</gene>
<dbReference type="HOGENOM" id="CLU_1568870_0_0_10"/>
<sequence>MKKLSLTILSFLIALTVMAQEESFDQVNKTDGSSIEVKVTKVTTDFIEYNFPEESLTNQLKTSEIESIVFASGRTQTFEQEDKKEVKTVSWEDVKVYEDENQVASMEMVDDLEVEKSKYYGAKKKLREEAIVAMKKEAAAKGGHAVLITNENFKRVPINTYSIKGVIYKE</sequence>
<dbReference type="RefSeq" id="WP_013455615.1">
    <property type="nucleotide sequence ID" value="NC_014759.1"/>
</dbReference>
<name>E4TN85_MARTH</name>